<dbReference type="PANTHER" id="PTHR33026">
    <property type="entry name" value="OS06G0360600 PROTEIN"/>
    <property type="match status" value="1"/>
</dbReference>
<feature type="coiled-coil region" evidence="1">
    <location>
        <begin position="309"/>
        <end position="353"/>
    </location>
</feature>
<feature type="domain" description="Transposase (putative) gypsy type" evidence="2">
    <location>
        <begin position="30"/>
        <end position="97"/>
    </location>
</feature>
<keyword evidence="4" id="KW-1185">Reference proteome</keyword>
<dbReference type="AlphaFoldDB" id="A0AAD8WFL4"/>
<dbReference type="InterPro" id="IPR007321">
    <property type="entry name" value="Transposase_28"/>
</dbReference>
<keyword evidence="1" id="KW-0175">Coiled coil</keyword>
<accession>A0AAD8WFL4</accession>
<reference evidence="3" key="1">
    <citation type="submission" date="2023-07" db="EMBL/GenBank/DDBJ databases">
        <title>A chromosome-level genome assembly of Lolium multiflorum.</title>
        <authorList>
            <person name="Chen Y."/>
            <person name="Copetti D."/>
            <person name="Kolliker R."/>
            <person name="Studer B."/>
        </authorList>
    </citation>
    <scope>NUCLEOTIDE SEQUENCE</scope>
    <source>
        <strain evidence="3">02402/16</strain>
        <tissue evidence="3">Leaf</tissue>
    </source>
</reference>
<dbReference type="Proteomes" id="UP001231189">
    <property type="component" value="Unassembled WGS sequence"/>
</dbReference>
<evidence type="ECO:0000313" key="3">
    <source>
        <dbReference type="EMBL" id="KAK1660519.1"/>
    </source>
</evidence>
<dbReference type="PANTHER" id="PTHR33026:SF7">
    <property type="entry name" value="OS03G0100275 PROTEIN"/>
    <property type="match status" value="1"/>
</dbReference>
<sequence length="522" mass="59315">MLKKMGLLKKDDVQFPGDESSPHPPIGFRVTFVDFLIRGLSTPVHEFLRGLLFIYGIQLHQLTPNSLLHISIFVTLRECFLGIHPHGSLWKRIFYLRRNNSRNVTYNVGGVCICFRPEAGYFDVKFADSVQGWRTKWLYIKDESTADQEYGLASFVASEDIHRRQSWDAEASAEEKAATNALIARIQELQNTDGAELSGVQIIAHFMRLRIQPLQARKNPMWMYSGPEDSDRISAELPLKDLEKLVRRFTSLSKNGDVPSSCRVEPFSGAHTLPEPLIRDFVEFGARFVRYRDEAATLRESLCRAEERADDLESQIRASEEARKKAEKDASCIEDLRLRLKADEDALSDKEVKQVELENARIKRFETQSRRFSRKMGEHSTLSEESDDRLLDTLDILELNCDLARKCLTSARDALKRIFPHFFPRETQPEIFSQLTHHFLADEDIALAYRQASLKIGVEGTIALVAATGQEVDWGKVVAPQGLNSKKWAAFVKGARLYSTKLISFLDPKSSASASTTKTEVK</sequence>
<comment type="caution">
    <text evidence="3">The sequence shown here is derived from an EMBL/GenBank/DDBJ whole genome shotgun (WGS) entry which is preliminary data.</text>
</comment>
<dbReference type="EMBL" id="JAUUTY010000003">
    <property type="protein sequence ID" value="KAK1660519.1"/>
    <property type="molecule type" value="Genomic_DNA"/>
</dbReference>
<name>A0AAD8WFL4_LOLMU</name>
<protein>
    <recommendedName>
        <fullName evidence="2">Transposase (putative) gypsy type domain-containing protein</fullName>
    </recommendedName>
</protein>
<organism evidence="3 4">
    <name type="scientific">Lolium multiflorum</name>
    <name type="common">Italian ryegrass</name>
    <name type="synonym">Lolium perenne subsp. multiflorum</name>
    <dbReference type="NCBI Taxonomy" id="4521"/>
    <lineage>
        <taxon>Eukaryota</taxon>
        <taxon>Viridiplantae</taxon>
        <taxon>Streptophyta</taxon>
        <taxon>Embryophyta</taxon>
        <taxon>Tracheophyta</taxon>
        <taxon>Spermatophyta</taxon>
        <taxon>Magnoliopsida</taxon>
        <taxon>Liliopsida</taxon>
        <taxon>Poales</taxon>
        <taxon>Poaceae</taxon>
        <taxon>BOP clade</taxon>
        <taxon>Pooideae</taxon>
        <taxon>Poodae</taxon>
        <taxon>Poeae</taxon>
        <taxon>Poeae Chloroplast Group 2 (Poeae type)</taxon>
        <taxon>Loliodinae</taxon>
        <taxon>Loliinae</taxon>
        <taxon>Lolium</taxon>
    </lineage>
</organism>
<evidence type="ECO:0000313" key="4">
    <source>
        <dbReference type="Proteomes" id="UP001231189"/>
    </source>
</evidence>
<evidence type="ECO:0000259" key="2">
    <source>
        <dbReference type="Pfam" id="PF04195"/>
    </source>
</evidence>
<proteinExistence type="predicted"/>
<evidence type="ECO:0000256" key="1">
    <source>
        <dbReference type="SAM" id="Coils"/>
    </source>
</evidence>
<gene>
    <name evidence="3" type="ORF">QYE76_048678</name>
</gene>
<dbReference type="Pfam" id="PF04195">
    <property type="entry name" value="Transposase_28"/>
    <property type="match status" value="1"/>
</dbReference>